<dbReference type="AlphaFoldDB" id="A0A433B943"/>
<evidence type="ECO:0000313" key="2">
    <source>
        <dbReference type="Proteomes" id="UP000268093"/>
    </source>
</evidence>
<evidence type="ECO:0000313" key="1">
    <source>
        <dbReference type="EMBL" id="RUP12376.1"/>
    </source>
</evidence>
<proteinExistence type="predicted"/>
<gene>
    <name evidence="1" type="ORF">BC936DRAFT_139820</name>
</gene>
<feature type="non-terminal residue" evidence="1">
    <location>
        <position position="1"/>
    </location>
</feature>
<keyword evidence="2" id="KW-1185">Reference proteome</keyword>
<dbReference type="EMBL" id="RBNI01015876">
    <property type="protein sequence ID" value="RUP12376.1"/>
    <property type="molecule type" value="Genomic_DNA"/>
</dbReference>
<sequence length="27" mass="3120">IVIQLNSCLNKYSVISSCFNIQLKDFE</sequence>
<organism evidence="1 2">
    <name type="scientific">Jimgerdemannia flammicorona</name>
    <dbReference type="NCBI Taxonomy" id="994334"/>
    <lineage>
        <taxon>Eukaryota</taxon>
        <taxon>Fungi</taxon>
        <taxon>Fungi incertae sedis</taxon>
        <taxon>Mucoromycota</taxon>
        <taxon>Mucoromycotina</taxon>
        <taxon>Endogonomycetes</taxon>
        <taxon>Endogonales</taxon>
        <taxon>Endogonaceae</taxon>
        <taxon>Jimgerdemannia</taxon>
    </lineage>
</organism>
<accession>A0A433B943</accession>
<name>A0A433B943_9FUNG</name>
<reference evidence="1 2" key="1">
    <citation type="journal article" date="2018" name="New Phytol.">
        <title>Phylogenomics of Endogonaceae and evolution of mycorrhizas within Mucoromycota.</title>
        <authorList>
            <person name="Chang Y."/>
            <person name="Desiro A."/>
            <person name="Na H."/>
            <person name="Sandor L."/>
            <person name="Lipzen A."/>
            <person name="Clum A."/>
            <person name="Barry K."/>
            <person name="Grigoriev I.V."/>
            <person name="Martin F.M."/>
            <person name="Stajich J.E."/>
            <person name="Smith M.E."/>
            <person name="Bonito G."/>
            <person name="Spatafora J.W."/>
        </authorList>
    </citation>
    <scope>NUCLEOTIDE SEQUENCE [LARGE SCALE GENOMIC DNA]</scope>
    <source>
        <strain evidence="1 2">GMNB39</strain>
    </source>
</reference>
<feature type="non-terminal residue" evidence="1">
    <location>
        <position position="27"/>
    </location>
</feature>
<dbReference type="Proteomes" id="UP000268093">
    <property type="component" value="Unassembled WGS sequence"/>
</dbReference>
<comment type="caution">
    <text evidence="1">The sequence shown here is derived from an EMBL/GenBank/DDBJ whole genome shotgun (WGS) entry which is preliminary data.</text>
</comment>
<protein>
    <submittedName>
        <fullName evidence="1">Uncharacterized protein</fullName>
    </submittedName>
</protein>